<evidence type="ECO:0000256" key="1">
    <source>
        <dbReference type="ARBA" id="ARBA00001933"/>
    </source>
</evidence>
<keyword evidence="2 3" id="KW-0663">Pyridoxal phosphate</keyword>
<dbReference type="GO" id="GO:0030170">
    <property type="term" value="F:pyridoxal phosphate binding"/>
    <property type="evidence" value="ECO:0007669"/>
    <property type="project" value="InterPro"/>
</dbReference>
<dbReference type="Gene3D" id="3.90.1150.10">
    <property type="entry name" value="Aspartate Aminotransferase, domain 1"/>
    <property type="match status" value="1"/>
</dbReference>
<comment type="similarity">
    <text evidence="4">Belongs to the trans-sulfuration enzymes family.</text>
</comment>
<evidence type="ECO:0000313" key="6">
    <source>
        <dbReference type="Proteomes" id="UP001139971"/>
    </source>
</evidence>
<evidence type="ECO:0000256" key="2">
    <source>
        <dbReference type="ARBA" id="ARBA00022898"/>
    </source>
</evidence>
<dbReference type="InterPro" id="IPR000277">
    <property type="entry name" value="Cys/Met-Metab_PyrdxlP-dep_enz"/>
</dbReference>
<dbReference type="SUPFAM" id="SSF53383">
    <property type="entry name" value="PLP-dependent transferases"/>
    <property type="match status" value="1"/>
</dbReference>
<name>A0A9X3YLW1_9GAMM</name>
<dbReference type="Pfam" id="PF01053">
    <property type="entry name" value="Cys_Met_Meta_PP"/>
    <property type="match status" value="1"/>
</dbReference>
<dbReference type="PANTHER" id="PTHR11808:SF80">
    <property type="entry name" value="CYSTATHIONINE GAMMA-LYASE"/>
    <property type="match status" value="1"/>
</dbReference>
<protein>
    <submittedName>
        <fullName evidence="5">Aminotransferase class I/II-fold pyridoxal phosphate-dependent enzyme</fullName>
    </submittedName>
</protein>
<dbReference type="FunFam" id="3.40.640.10:FF:000046">
    <property type="entry name" value="Cystathionine gamma-lyase"/>
    <property type="match status" value="1"/>
</dbReference>
<dbReference type="AlphaFoldDB" id="A0A9X3YLW1"/>
<keyword evidence="6" id="KW-1185">Reference proteome</keyword>
<keyword evidence="5" id="KW-0808">Transferase</keyword>
<dbReference type="Proteomes" id="UP001139971">
    <property type="component" value="Unassembled WGS sequence"/>
</dbReference>
<organism evidence="5 6">
    <name type="scientific">Tahibacter soli</name>
    <dbReference type="NCBI Taxonomy" id="2983605"/>
    <lineage>
        <taxon>Bacteria</taxon>
        <taxon>Pseudomonadati</taxon>
        <taxon>Pseudomonadota</taxon>
        <taxon>Gammaproteobacteria</taxon>
        <taxon>Lysobacterales</taxon>
        <taxon>Rhodanobacteraceae</taxon>
        <taxon>Tahibacter</taxon>
    </lineage>
</organism>
<accession>A0A9X3YLW1</accession>
<evidence type="ECO:0000256" key="3">
    <source>
        <dbReference type="PIRSR" id="PIRSR001434-2"/>
    </source>
</evidence>
<evidence type="ECO:0000313" key="5">
    <source>
        <dbReference type="EMBL" id="MDC8013098.1"/>
    </source>
</evidence>
<dbReference type="RefSeq" id="WP_263544784.1">
    <property type="nucleotide sequence ID" value="NZ_JAOVZO020000015.1"/>
</dbReference>
<dbReference type="GO" id="GO:0005737">
    <property type="term" value="C:cytoplasm"/>
    <property type="evidence" value="ECO:0007669"/>
    <property type="project" value="TreeGrafter"/>
</dbReference>
<comment type="caution">
    <text evidence="5">The sequence shown here is derived from an EMBL/GenBank/DDBJ whole genome shotgun (WGS) entry which is preliminary data.</text>
</comment>
<sequence>MDLSYILNHLGEEDRAAHRGAVSPPIYQTAIFAFETVAAMRAGFGDELDRTVYTRGNNPTVEILRKKLAALEGAEDALLFGSGAAAIAAGAIACVAAGDHVVCVQKPYSWTRALVRDHLARFGVSHTFVDASDVADVEAALTPATRLIVLESPNTMTYEAQDLAAIAALARARGIRTLCDNSYATPLNQSPLALGIDLVAHSATKYLNGHCDVMAGVLCGSKDLIRETFRGPYMTLGAMLSPHDAWLMIRGLRTLPLRLRQIAATTARVIEFLSAHPKIERIWYPQAANDPQAQLRGANGLFSCTIRCESTSAIERFCEALRRFLMTVSWGGYESLVFPVATVYPPDTRTGFERAGQVPVNLVRLSIGLEEADVLIADLAQALDRV</sequence>
<dbReference type="Gene3D" id="3.40.640.10">
    <property type="entry name" value="Type I PLP-dependent aspartate aminotransferase-like (Major domain)"/>
    <property type="match status" value="1"/>
</dbReference>
<comment type="cofactor">
    <cofactor evidence="1 4">
        <name>pyridoxal 5'-phosphate</name>
        <dbReference type="ChEBI" id="CHEBI:597326"/>
    </cofactor>
</comment>
<dbReference type="PIRSF" id="PIRSF001434">
    <property type="entry name" value="CGS"/>
    <property type="match status" value="1"/>
</dbReference>
<dbReference type="EMBL" id="JAOVZO020000015">
    <property type="protein sequence ID" value="MDC8013098.1"/>
    <property type="molecule type" value="Genomic_DNA"/>
</dbReference>
<dbReference type="InterPro" id="IPR015424">
    <property type="entry name" value="PyrdxlP-dep_Trfase"/>
</dbReference>
<feature type="modified residue" description="N6-(pyridoxal phosphate)lysine" evidence="3">
    <location>
        <position position="205"/>
    </location>
</feature>
<dbReference type="InterPro" id="IPR015421">
    <property type="entry name" value="PyrdxlP-dep_Trfase_major"/>
</dbReference>
<dbReference type="InterPro" id="IPR015422">
    <property type="entry name" value="PyrdxlP-dep_Trfase_small"/>
</dbReference>
<reference evidence="5" key="1">
    <citation type="submission" date="2023-02" db="EMBL/GenBank/DDBJ databases">
        <title>Tahibacter soli sp. nov. isolated from soil.</title>
        <authorList>
            <person name="Baek J.H."/>
            <person name="Lee J.K."/>
            <person name="Choi D.G."/>
            <person name="Jeon C.O."/>
        </authorList>
    </citation>
    <scope>NUCLEOTIDE SEQUENCE</scope>
    <source>
        <strain evidence="5">BL</strain>
    </source>
</reference>
<keyword evidence="5" id="KW-0032">Aminotransferase</keyword>
<dbReference type="GO" id="GO:0019346">
    <property type="term" value="P:transsulfuration"/>
    <property type="evidence" value="ECO:0007669"/>
    <property type="project" value="InterPro"/>
</dbReference>
<dbReference type="GO" id="GO:0008483">
    <property type="term" value="F:transaminase activity"/>
    <property type="evidence" value="ECO:0007669"/>
    <property type="project" value="UniProtKB-KW"/>
</dbReference>
<dbReference type="PANTHER" id="PTHR11808">
    <property type="entry name" value="TRANS-SULFURATION ENZYME FAMILY MEMBER"/>
    <property type="match status" value="1"/>
</dbReference>
<dbReference type="GO" id="GO:0016846">
    <property type="term" value="F:carbon-sulfur lyase activity"/>
    <property type="evidence" value="ECO:0007669"/>
    <property type="project" value="TreeGrafter"/>
</dbReference>
<gene>
    <name evidence="5" type="ORF">OD750_011130</name>
</gene>
<evidence type="ECO:0000256" key="4">
    <source>
        <dbReference type="RuleBase" id="RU362118"/>
    </source>
</evidence>
<proteinExistence type="inferred from homology"/>